<organism evidence="1 2">
    <name type="scientific">Dendrothele bispora (strain CBS 962.96)</name>
    <dbReference type="NCBI Taxonomy" id="1314807"/>
    <lineage>
        <taxon>Eukaryota</taxon>
        <taxon>Fungi</taxon>
        <taxon>Dikarya</taxon>
        <taxon>Basidiomycota</taxon>
        <taxon>Agaricomycotina</taxon>
        <taxon>Agaricomycetes</taxon>
        <taxon>Agaricomycetidae</taxon>
        <taxon>Agaricales</taxon>
        <taxon>Agaricales incertae sedis</taxon>
        <taxon>Dendrothele</taxon>
    </lineage>
</organism>
<dbReference type="Proteomes" id="UP000297245">
    <property type="component" value="Unassembled WGS sequence"/>
</dbReference>
<proteinExistence type="predicted"/>
<dbReference type="AlphaFoldDB" id="A0A4S8LFW3"/>
<dbReference type="EMBL" id="ML179439">
    <property type="protein sequence ID" value="THU87690.1"/>
    <property type="molecule type" value="Genomic_DNA"/>
</dbReference>
<evidence type="ECO:0000313" key="2">
    <source>
        <dbReference type="Proteomes" id="UP000297245"/>
    </source>
</evidence>
<keyword evidence="2" id="KW-1185">Reference proteome</keyword>
<sequence>MGKRKSPGRGKGYQAVLGMQITCNMVPTYVPAKEGANCIWTLLDIIELCNFLVPHLPAWGDRRKFKAGVYGDAADYLNARIIAGREKKKEGVRSKISDLLAIFDAVEHLKNHVSGIHWDDERGANITTPDEERMWETIVLSKPDCSPFKNSGWEVYDDVLKLHPEKSRG</sequence>
<accession>A0A4S8LFW3</accession>
<feature type="non-terminal residue" evidence="1">
    <location>
        <position position="169"/>
    </location>
</feature>
<name>A0A4S8LFW3_DENBC</name>
<gene>
    <name evidence="1" type="ORF">K435DRAFT_624793</name>
</gene>
<evidence type="ECO:0008006" key="3">
    <source>
        <dbReference type="Google" id="ProtNLM"/>
    </source>
</evidence>
<evidence type="ECO:0000313" key="1">
    <source>
        <dbReference type="EMBL" id="THU87690.1"/>
    </source>
</evidence>
<reference evidence="1 2" key="1">
    <citation type="journal article" date="2019" name="Nat. Ecol. Evol.">
        <title>Megaphylogeny resolves global patterns of mushroom evolution.</title>
        <authorList>
            <person name="Varga T."/>
            <person name="Krizsan K."/>
            <person name="Foldi C."/>
            <person name="Dima B."/>
            <person name="Sanchez-Garcia M."/>
            <person name="Sanchez-Ramirez S."/>
            <person name="Szollosi G.J."/>
            <person name="Szarkandi J.G."/>
            <person name="Papp V."/>
            <person name="Albert L."/>
            <person name="Andreopoulos W."/>
            <person name="Angelini C."/>
            <person name="Antonin V."/>
            <person name="Barry K.W."/>
            <person name="Bougher N.L."/>
            <person name="Buchanan P."/>
            <person name="Buyck B."/>
            <person name="Bense V."/>
            <person name="Catcheside P."/>
            <person name="Chovatia M."/>
            <person name="Cooper J."/>
            <person name="Damon W."/>
            <person name="Desjardin D."/>
            <person name="Finy P."/>
            <person name="Geml J."/>
            <person name="Haridas S."/>
            <person name="Hughes K."/>
            <person name="Justo A."/>
            <person name="Karasinski D."/>
            <person name="Kautmanova I."/>
            <person name="Kiss B."/>
            <person name="Kocsube S."/>
            <person name="Kotiranta H."/>
            <person name="LaButti K.M."/>
            <person name="Lechner B.E."/>
            <person name="Liimatainen K."/>
            <person name="Lipzen A."/>
            <person name="Lukacs Z."/>
            <person name="Mihaltcheva S."/>
            <person name="Morgado L.N."/>
            <person name="Niskanen T."/>
            <person name="Noordeloos M.E."/>
            <person name="Ohm R.A."/>
            <person name="Ortiz-Santana B."/>
            <person name="Ovrebo C."/>
            <person name="Racz N."/>
            <person name="Riley R."/>
            <person name="Savchenko A."/>
            <person name="Shiryaev A."/>
            <person name="Soop K."/>
            <person name="Spirin V."/>
            <person name="Szebenyi C."/>
            <person name="Tomsovsky M."/>
            <person name="Tulloss R.E."/>
            <person name="Uehling J."/>
            <person name="Grigoriev I.V."/>
            <person name="Vagvolgyi C."/>
            <person name="Papp T."/>
            <person name="Martin F.M."/>
            <person name="Miettinen O."/>
            <person name="Hibbett D.S."/>
            <person name="Nagy L.G."/>
        </authorList>
    </citation>
    <scope>NUCLEOTIDE SEQUENCE [LARGE SCALE GENOMIC DNA]</scope>
    <source>
        <strain evidence="1 2">CBS 962.96</strain>
    </source>
</reference>
<protein>
    <recommendedName>
        <fullName evidence="3">Myb/SANT-like domain-containing protein</fullName>
    </recommendedName>
</protein>
<dbReference type="OrthoDB" id="3043218at2759"/>